<dbReference type="Proteomes" id="UP001529510">
    <property type="component" value="Unassembled WGS sequence"/>
</dbReference>
<reference evidence="6 7" key="1">
    <citation type="submission" date="2024-05" db="EMBL/GenBank/DDBJ databases">
        <title>Genome sequencing and assembly of Indian major carp, Cirrhinus mrigala (Hamilton, 1822).</title>
        <authorList>
            <person name="Mohindra V."/>
            <person name="Chowdhury L.M."/>
            <person name="Lal K."/>
            <person name="Jena J.K."/>
        </authorList>
    </citation>
    <scope>NUCLEOTIDE SEQUENCE [LARGE SCALE GENOMIC DNA]</scope>
    <source>
        <strain evidence="6">CM1030</strain>
        <tissue evidence="6">Blood</tissue>
    </source>
</reference>
<dbReference type="SMART" id="SM00249">
    <property type="entry name" value="PHD"/>
    <property type="match status" value="1"/>
</dbReference>
<organism evidence="6 7">
    <name type="scientific">Cirrhinus mrigala</name>
    <name type="common">Mrigala</name>
    <dbReference type="NCBI Taxonomy" id="683832"/>
    <lineage>
        <taxon>Eukaryota</taxon>
        <taxon>Metazoa</taxon>
        <taxon>Chordata</taxon>
        <taxon>Craniata</taxon>
        <taxon>Vertebrata</taxon>
        <taxon>Euteleostomi</taxon>
        <taxon>Actinopterygii</taxon>
        <taxon>Neopterygii</taxon>
        <taxon>Teleostei</taxon>
        <taxon>Ostariophysi</taxon>
        <taxon>Cypriniformes</taxon>
        <taxon>Cyprinidae</taxon>
        <taxon>Labeoninae</taxon>
        <taxon>Labeonini</taxon>
        <taxon>Cirrhinus</taxon>
    </lineage>
</organism>
<evidence type="ECO:0000259" key="5">
    <source>
        <dbReference type="PROSITE" id="PS50016"/>
    </source>
</evidence>
<dbReference type="InterPro" id="IPR013083">
    <property type="entry name" value="Znf_RING/FYVE/PHD"/>
</dbReference>
<dbReference type="EMBL" id="JAMKFB020000008">
    <property type="protein sequence ID" value="KAL0185826.1"/>
    <property type="molecule type" value="Genomic_DNA"/>
</dbReference>
<keyword evidence="2 4" id="KW-0863">Zinc-finger</keyword>
<dbReference type="PROSITE" id="PS50016">
    <property type="entry name" value="ZF_PHD_2"/>
    <property type="match status" value="1"/>
</dbReference>
<dbReference type="SUPFAM" id="SSF57903">
    <property type="entry name" value="FYVE/PHD zinc finger"/>
    <property type="match status" value="1"/>
</dbReference>
<dbReference type="InterPro" id="IPR011011">
    <property type="entry name" value="Znf_FYVE_PHD"/>
</dbReference>
<proteinExistence type="predicted"/>
<evidence type="ECO:0000313" key="7">
    <source>
        <dbReference type="Proteomes" id="UP001529510"/>
    </source>
</evidence>
<feature type="domain" description="PHD-type" evidence="5">
    <location>
        <begin position="35"/>
        <end position="83"/>
    </location>
</feature>
<dbReference type="InterPro" id="IPR019787">
    <property type="entry name" value="Znf_PHD-finger"/>
</dbReference>
<keyword evidence="3" id="KW-0862">Zinc</keyword>
<evidence type="ECO:0000256" key="4">
    <source>
        <dbReference type="PROSITE-ProRule" id="PRU00146"/>
    </source>
</evidence>
<dbReference type="Pfam" id="PF00628">
    <property type="entry name" value="PHD"/>
    <property type="match status" value="1"/>
</dbReference>
<dbReference type="GO" id="GO:0008270">
    <property type="term" value="F:zinc ion binding"/>
    <property type="evidence" value="ECO:0007669"/>
    <property type="project" value="UniProtKB-KW"/>
</dbReference>
<dbReference type="InterPro" id="IPR019786">
    <property type="entry name" value="Zinc_finger_PHD-type_CS"/>
</dbReference>
<name>A0ABD0QIJ0_CIRMR</name>
<evidence type="ECO:0000256" key="1">
    <source>
        <dbReference type="ARBA" id="ARBA00022723"/>
    </source>
</evidence>
<keyword evidence="1" id="KW-0479">Metal-binding</keyword>
<dbReference type="FunFam" id="3.30.40.10:FF:000709">
    <property type="entry name" value="Lysine-specific demethylase 5B-B"/>
    <property type="match status" value="1"/>
</dbReference>
<protein>
    <recommendedName>
        <fullName evidence="5">PHD-type domain-containing protein</fullName>
    </recommendedName>
</protein>
<comment type="caution">
    <text evidence="6">The sequence shown here is derived from an EMBL/GenBank/DDBJ whole genome shotgun (WGS) entry which is preliminary data.</text>
</comment>
<dbReference type="InterPro" id="IPR001965">
    <property type="entry name" value="Znf_PHD"/>
</dbReference>
<accession>A0ABD0QIJ0</accession>
<gene>
    <name evidence="6" type="ORF">M9458_017496</name>
</gene>
<sequence length="103" mass="11340">MFTLAEVRLKELESLCSLRAANESKLLPTADCAALKVCVCQKPPMGAMLQCELCRDAFHSVCVRGPSDPLDPEAWLCPLCLRSTKPPLAKIQTLLSSLQRIRV</sequence>
<evidence type="ECO:0000256" key="3">
    <source>
        <dbReference type="ARBA" id="ARBA00022833"/>
    </source>
</evidence>
<feature type="non-terminal residue" evidence="6">
    <location>
        <position position="103"/>
    </location>
</feature>
<evidence type="ECO:0000313" key="6">
    <source>
        <dbReference type="EMBL" id="KAL0185826.1"/>
    </source>
</evidence>
<evidence type="ECO:0000256" key="2">
    <source>
        <dbReference type="ARBA" id="ARBA00022771"/>
    </source>
</evidence>
<dbReference type="Gene3D" id="3.30.40.10">
    <property type="entry name" value="Zinc/RING finger domain, C3HC4 (zinc finger)"/>
    <property type="match status" value="1"/>
</dbReference>
<dbReference type="AlphaFoldDB" id="A0ABD0QIJ0"/>
<keyword evidence="7" id="KW-1185">Reference proteome</keyword>
<dbReference type="PROSITE" id="PS01359">
    <property type="entry name" value="ZF_PHD_1"/>
    <property type="match status" value="1"/>
</dbReference>